<protein>
    <submittedName>
        <fullName evidence="2">Uncharacterized protein</fullName>
    </submittedName>
</protein>
<proteinExistence type="predicted"/>
<comment type="caution">
    <text evidence="2">The sequence shown here is derived from an EMBL/GenBank/DDBJ whole genome shotgun (WGS) entry which is preliminary data.</text>
</comment>
<evidence type="ECO:0000256" key="1">
    <source>
        <dbReference type="SAM" id="MobiDB-lite"/>
    </source>
</evidence>
<reference evidence="3" key="1">
    <citation type="submission" date="2017-09" db="EMBL/GenBank/DDBJ databases">
        <title>Depth-based differentiation of microbial function through sediment-hosted aquifers and enrichment of novel symbionts in the deep terrestrial subsurface.</title>
        <authorList>
            <person name="Probst A.J."/>
            <person name="Ladd B."/>
            <person name="Jarett J.K."/>
            <person name="Geller-Mcgrath D.E."/>
            <person name="Sieber C.M.K."/>
            <person name="Emerson J.B."/>
            <person name="Anantharaman K."/>
            <person name="Thomas B.C."/>
            <person name="Malmstrom R."/>
            <person name="Stieglmeier M."/>
            <person name="Klingl A."/>
            <person name="Woyke T."/>
            <person name="Ryan C.M."/>
            <person name="Banfield J.F."/>
        </authorList>
    </citation>
    <scope>NUCLEOTIDE SEQUENCE [LARGE SCALE GENOMIC DNA]</scope>
</reference>
<name>A0A2M7EAB4_9BACT</name>
<dbReference type="EMBL" id="PETL01000049">
    <property type="protein sequence ID" value="PIV64673.1"/>
    <property type="molecule type" value="Genomic_DNA"/>
</dbReference>
<feature type="region of interest" description="Disordered" evidence="1">
    <location>
        <begin position="44"/>
        <end position="67"/>
    </location>
</feature>
<evidence type="ECO:0000313" key="2">
    <source>
        <dbReference type="EMBL" id="PIV64673.1"/>
    </source>
</evidence>
<evidence type="ECO:0000313" key="3">
    <source>
        <dbReference type="Proteomes" id="UP000228886"/>
    </source>
</evidence>
<dbReference type="Proteomes" id="UP000228886">
    <property type="component" value="Unassembled WGS sequence"/>
</dbReference>
<sequence>MVSCGIGKYKILSYRSPLCFLASSPLLRFPIFLLSQESRWDFAKQSGGENSKKRGVRKSYSSRRFPN</sequence>
<organism evidence="2 3">
    <name type="scientific">bacterium (Candidatus Ratteibacteria) CG01_land_8_20_14_3_00_40_19</name>
    <dbReference type="NCBI Taxonomy" id="2014290"/>
    <lineage>
        <taxon>Bacteria</taxon>
        <taxon>Candidatus Ratteibacteria</taxon>
    </lineage>
</organism>
<feature type="compositionally biased region" description="Basic residues" evidence="1">
    <location>
        <begin position="53"/>
        <end position="67"/>
    </location>
</feature>
<dbReference type="AlphaFoldDB" id="A0A2M7EAB4"/>
<gene>
    <name evidence="2" type="ORF">COS11_00935</name>
</gene>
<accession>A0A2M7EAB4</accession>